<dbReference type="HOGENOM" id="CLU_149778_1_0_6"/>
<reference evidence="2 3" key="1">
    <citation type="journal article" date="2013" name="Genome Announc.">
        <title>Genome Sequence of the Obligate Gammaproteobacterial Methanotroph Methylomicrobium album Strain BG8.</title>
        <authorList>
            <person name="Kits K.D."/>
            <person name="Kalyuzhnaya M.G."/>
            <person name="Klotz M.G."/>
            <person name="Jetten M.S."/>
            <person name="Op den Camp H.J."/>
            <person name="Vuilleumier S."/>
            <person name="Bringel F."/>
            <person name="Dispirito A.A."/>
            <person name="Murrell J.C."/>
            <person name="Bruce D."/>
            <person name="Cheng J.F."/>
            <person name="Copeland A."/>
            <person name="Goodwin L."/>
            <person name="Hauser L."/>
            <person name="Lajus A."/>
            <person name="Land M.L."/>
            <person name="Lapidus A."/>
            <person name="Lucas S."/>
            <person name="Medigue C."/>
            <person name="Pitluck S."/>
            <person name="Woyke T."/>
            <person name="Zeytun A."/>
            <person name="Stein L.Y."/>
        </authorList>
    </citation>
    <scope>NUCLEOTIDE SEQUENCE [LARGE SCALE GENOMIC DNA]</scope>
    <source>
        <strain evidence="2 3">BG8</strain>
    </source>
</reference>
<evidence type="ECO:0000313" key="3">
    <source>
        <dbReference type="Proteomes" id="UP000005090"/>
    </source>
</evidence>
<dbReference type="EMBL" id="CM001475">
    <property type="protein sequence ID" value="EIC29322.1"/>
    <property type="molecule type" value="Genomic_DNA"/>
</dbReference>
<evidence type="ECO:0008006" key="4">
    <source>
        <dbReference type="Google" id="ProtNLM"/>
    </source>
</evidence>
<name>H8GLF7_METAL</name>
<keyword evidence="1" id="KW-1133">Transmembrane helix</keyword>
<evidence type="ECO:0000313" key="2">
    <source>
        <dbReference type="EMBL" id="EIC29322.1"/>
    </source>
</evidence>
<keyword evidence="1" id="KW-0472">Membrane</keyword>
<dbReference type="InterPro" id="IPR032314">
    <property type="entry name" value="DUF4845"/>
</dbReference>
<gene>
    <name evidence="2" type="ORF">Metal_1539</name>
</gene>
<dbReference type="eggNOG" id="COG4969">
    <property type="taxonomic scope" value="Bacteria"/>
</dbReference>
<sequence length="128" mass="14387">MQTLPKHQRGLTFISLCVLLFIFGFFVFLILKIGPIYLNHNKVAGVLSALKKDPAFPNMSESEIRRSLSNRFNIGYVDFIDSGDIKISKSSNSVKVEIEYEVVEPMAYNLSVLVEFHDMIEAGGDRGV</sequence>
<dbReference type="Pfam" id="PF16137">
    <property type="entry name" value="DUF4845"/>
    <property type="match status" value="1"/>
</dbReference>
<feature type="transmembrane region" description="Helical" evidence="1">
    <location>
        <begin position="12"/>
        <end position="31"/>
    </location>
</feature>
<keyword evidence="3" id="KW-1185">Reference proteome</keyword>
<dbReference type="AlphaFoldDB" id="H8GLF7"/>
<organism evidence="2 3">
    <name type="scientific">Methylomicrobium album BG8</name>
    <dbReference type="NCBI Taxonomy" id="686340"/>
    <lineage>
        <taxon>Bacteria</taxon>
        <taxon>Pseudomonadati</taxon>
        <taxon>Pseudomonadota</taxon>
        <taxon>Gammaproteobacteria</taxon>
        <taxon>Methylococcales</taxon>
        <taxon>Methylococcaceae</taxon>
        <taxon>Methylomicrobium</taxon>
    </lineage>
</organism>
<proteinExistence type="predicted"/>
<evidence type="ECO:0000256" key="1">
    <source>
        <dbReference type="SAM" id="Phobius"/>
    </source>
</evidence>
<keyword evidence="1" id="KW-0812">Transmembrane</keyword>
<dbReference type="STRING" id="686340.Metal_1539"/>
<dbReference type="RefSeq" id="WP_005371091.1">
    <property type="nucleotide sequence ID" value="NZ_CM001475.1"/>
</dbReference>
<protein>
    <recommendedName>
        <fullName evidence="4">DUF4845 domain-containing protein</fullName>
    </recommendedName>
</protein>
<accession>H8GLF7</accession>
<dbReference type="Proteomes" id="UP000005090">
    <property type="component" value="Chromosome"/>
</dbReference>